<gene>
    <name evidence="2" type="ORF">GCM10023226_43500</name>
</gene>
<proteinExistence type="predicted"/>
<feature type="transmembrane region" description="Helical" evidence="1">
    <location>
        <begin position="99"/>
        <end position="121"/>
    </location>
</feature>
<reference evidence="3" key="1">
    <citation type="journal article" date="2019" name="Int. J. Syst. Evol. Microbiol.">
        <title>The Global Catalogue of Microorganisms (GCM) 10K type strain sequencing project: providing services to taxonomists for standard genome sequencing and annotation.</title>
        <authorList>
            <consortium name="The Broad Institute Genomics Platform"/>
            <consortium name="The Broad Institute Genome Sequencing Center for Infectious Disease"/>
            <person name="Wu L."/>
            <person name="Ma J."/>
        </authorList>
    </citation>
    <scope>NUCLEOTIDE SEQUENCE [LARGE SCALE GENOMIC DNA]</scope>
    <source>
        <strain evidence="3">JCM 18127</strain>
    </source>
</reference>
<organism evidence="2 3">
    <name type="scientific">Nocardioides nanhaiensis</name>
    <dbReference type="NCBI Taxonomy" id="1476871"/>
    <lineage>
        <taxon>Bacteria</taxon>
        <taxon>Bacillati</taxon>
        <taxon>Actinomycetota</taxon>
        <taxon>Actinomycetes</taxon>
        <taxon>Propionibacteriales</taxon>
        <taxon>Nocardioidaceae</taxon>
        <taxon>Nocardioides</taxon>
    </lineage>
</organism>
<evidence type="ECO:0000256" key="1">
    <source>
        <dbReference type="SAM" id="Phobius"/>
    </source>
</evidence>
<dbReference type="EMBL" id="BAABIM010000006">
    <property type="protein sequence ID" value="GAA4699938.1"/>
    <property type="molecule type" value="Genomic_DNA"/>
</dbReference>
<dbReference type="RefSeq" id="WP_345273290.1">
    <property type="nucleotide sequence ID" value="NZ_BAABIM010000006.1"/>
</dbReference>
<keyword evidence="3" id="KW-1185">Reference proteome</keyword>
<keyword evidence="1" id="KW-0472">Membrane</keyword>
<comment type="caution">
    <text evidence="2">The sequence shown here is derived from an EMBL/GenBank/DDBJ whole genome shotgun (WGS) entry which is preliminary data.</text>
</comment>
<protein>
    <submittedName>
        <fullName evidence="2">Uncharacterized protein</fullName>
    </submittedName>
</protein>
<feature type="transmembrane region" description="Helical" evidence="1">
    <location>
        <begin position="6"/>
        <end position="24"/>
    </location>
</feature>
<keyword evidence="1" id="KW-0812">Transmembrane</keyword>
<name>A0ABP8X317_9ACTN</name>
<feature type="transmembrane region" description="Helical" evidence="1">
    <location>
        <begin position="72"/>
        <end position="87"/>
    </location>
</feature>
<evidence type="ECO:0000313" key="3">
    <source>
        <dbReference type="Proteomes" id="UP001500621"/>
    </source>
</evidence>
<sequence length="144" mass="15130">MDLTLLVSSLAAATAVCGYLLIAVRGAVAPARWWLPAALSAAFAAWSVYAVLDGGPLGFWAEHHGNPWRTHIWMDLLLAVGVAWYLLQPRLRAVGVAPLPWLALVVTTGSIGLLAVLARVLHGESTSSASADDGRRLTATGHGV</sequence>
<evidence type="ECO:0000313" key="2">
    <source>
        <dbReference type="EMBL" id="GAA4699938.1"/>
    </source>
</evidence>
<accession>A0ABP8X317</accession>
<keyword evidence="1" id="KW-1133">Transmembrane helix</keyword>
<feature type="transmembrane region" description="Helical" evidence="1">
    <location>
        <begin position="33"/>
        <end position="52"/>
    </location>
</feature>
<dbReference type="Proteomes" id="UP001500621">
    <property type="component" value="Unassembled WGS sequence"/>
</dbReference>